<dbReference type="SUPFAM" id="SSF50156">
    <property type="entry name" value="PDZ domain-like"/>
    <property type="match status" value="1"/>
</dbReference>
<gene>
    <name evidence="2" type="ORF">F6V25_14990</name>
</gene>
<evidence type="ECO:0000313" key="2">
    <source>
        <dbReference type="EMBL" id="KAB0664107.1"/>
    </source>
</evidence>
<dbReference type="PROSITE" id="PS50106">
    <property type="entry name" value="PDZ"/>
    <property type="match status" value="1"/>
</dbReference>
<accession>A0A7J4ZMY0</accession>
<dbReference type="InterPro" id="IPR001478">
    <property type="entry name" value="PDZ"/>
</dbReference>
<evidence type="ECO:0000313" key="3">
    <source>
        <dbReference type="Proteomes" id="UP000420562"/>
    </source>
</evidence>
<comment type="caution">
    <text evidence="2">The sequence shown here is derived from an EMBL/GenBank/DDBJ whole genome shotgun (WGS) entry which is preliminary data.</text>
</comment>
<evidence type="ECO:0000259" key="1">
    <source>
        <dbReference type="PROSITE" id="PS50106"/>
    </source>
</evidence>
<dbReference type="Gene3D" id="2.30.42.10">
    <property type="match status" value="1"/>
</dbReference>
<keyword evidence="3" id="KW-1185">Reference proteome</keyword>
<feature type="domain" description="PDZ" evidence="1">
    <location>
        <begin position="104"/>
        <end position="161"/>
    </location>
</feature>
<protein>
    <submittedName>
        <fullName evidence="2">PDZ domain-containing protein</fullName>
    </submittedName>
</protein>
<dbReference type="InterPro" id="IPR041489">
    <property type="entry name" value="PDZ_6"/>
</dbReference>
<dbReference type="AlphaFoldDB" id="A0A7J4ZMY0"/>
<reference evidence="2 3" key="1">
    <citation type="submission" date="2019-09" db="EMBL/GenBank/DDBJ databases">
        <title>Geobacter sp. Red96, a novel strain isolated from paddy soil.</title>
        <authorList>
            <person name="Xu Z."/>
            <person name="Masuda Y."/>
            <person name="Itoh H."/>
            <person name="Senoo K."/>
        </authorList>
    </citation>
    <scope>NUCLEOTIDE SEQUENCE [LARGE SCALE GENOMIC DNA]</scope>
    <source>
        <strain evidence="2 3">Red96</strain>
    </source>
</reference>
<dbReference type="SMART" id="SM00228">
    <property type="entry name" value="PDZ"/>
    <property type="match status" value="1"/>
</dbReference>
<dbReference type="InterPro" id="IPR036034">
    <property type="entry name" value="PDZ_sf"/>
</dbReference>
<sequence>MGPRKGAAADTARGTCRHPAMTAPARTVTGCRDLVALVRNRDRVTWGWPPRGGCPHNPLRTEVQEAAMALPYLRERVREACPVKLDILGMAVTEIDHVSALRSGMELVAGIIVMAVRWGGAADLAGVATGDIISEVDGRPTRTIKELMDTLAAHEARTPIRLLFRRVGAWRYLALPYEEESPGGDGGSCRC</sequence>
<dbReference type="Pfam" id="PF17820">
    <property type="entry name" value="PDZ_6"/>
    <property type="match status" value="1"/>
</dbReference>
<dbReference type="EMBL" id="VZQZ01000010">
    <property type="protein sequence ID" value="KAB0664107.1"/>
    <property type="molecule type" value="Genomic_DNA"/>
</dbReference>
<name>A0A7J4ZMY0_9BACT</name>
<proteinExistence type="predicted"/>
<organism evidence="2 3">
    <name type="scientific">Oryzomonas japonica</name>
    <dbReference type="NCBI Taxonomy" id="2603858"/>
    <lineage>
        <taxon>Bacteria</taxon>
        <taxon>Pseudomonadati</taxon>
        <taxon>Thermodesulfobacteriota</taxon>
        <taxon>Desulfuromonadia</taxon>
        <taxon>Geobacterales</taxon>
        <taxon>Geobacteraceae</taxon>
        <taxon>Oryzomonas</taxon>
    </lineage>
</organism>
<dbReference type="Proteomes" id="UP000420562">
    <property type="component" value="Unassembled WGS sequence"/>
</dbReference>